<comment type="caution">
    <text evidence="2">The sequence shown here is derived from an EMBL/GenBank/DDBJ whole genome shotgun (WGS) entry which is preliminary data.</text>
</comment>
<feature type="compositionally biased region" description="Basic and acidic residues" evidence="1">
    <location>
        <begin position="1"/>
        <end position="19"/>
    </location>
</feature>
<organism evidence="2 3">
    <name type="scientific">Acetobacter indonesiensis</name>
    <dbReference type="NCBI Taxonomy" id="104101"/>
    <lineage>
        <taxon>Bacteria</taxon>
        <taxon>Pseudomonadati</taxon>
        <taxon>Pseudomonadota</taxon>
        <taxon>Alphaproteobacteria</taxon>
        <taxon>Acetobacterales</taxon>
        <taxon>Acetobacteraceae</taxon>
        <taxon>Acetobacter</taxon>
    </lineage>
</organism>
<dbReference type="AlphaFoldDB" id="A0A252AVZ0"/>
<accession>A0A252AVZ0</accession>
<name>A0A252AVZ0_9PROT</name>
<evidence type="ECO:0000256" key="1">
    <source>
        <dbReference type="SAM" id="MobiDB-lite"/>
    </source>
</evidence>
<evidence type="ECO:0000313" key="3">
    <source>
        <dbReference type="Proteomes" id="UP000194641"/>
    </source>
</evidence>
<protein>
    <submittedName>
        <fullName evidence="2">Uncharacterized protein</fullName>
    </submittedName>
</protein>
<reference evidence="3" key="1">
    <citation type="submission" date="2014-06" db="EMBL/GenBank/DDBJ databases">
        <authorList>
            <person name="Winans N.J."/>
            <person name="Newell P.D."/>
            <person name="Douglas A.E."/>
        </authorList>
    </citation>
    <scope>NUCLEOTIDE SEQUENCE [LARGE SCALE GENOMIC DNA]</scope>
</reference>
<gene>
    <name evidence="2" type="ORF">HK17_01890</name>
</gene>
<feature type="region of interest" description="Disordered" evidence="1">
    <location>
        <begin position="1"/>
        <end position="21"/>
    </location>
</feature>
<dbReference type="Proteomes" id="UP000194641">
    <property type="component" value="Unassembled WGS sequence"/>
</dbReference>
<proteinExistence type="predicted"/>
<dbReference type="EMBL" id="JOPA01000012">
    <property type="protein sequence ID" value="OUI94800.1"/>
    <property type="molecule type" value="Genomic_DNA"/>
</dbReference>
<evidence type="ECO:0000313" key="2">
    <source>
        <dbReference type="EMBL" id="OUI94800.1"/>
    </source>
</evidence>
<sequence length="170" mass="18582">MASMEQEKGGKTLPDRGQTESRTLFQTEAPLSTTAFWKGQTDARIPLRIVTMAESQFCVRDDAVAIFVNNECPSERGGEWLEIKHWSGIITSKSQHGGGCLCCSGLDGLGRFLIALFQERARGMCNFFRNAVIACSSTQKDAVIDMILSDSVVTSLYGLQPVSGRFSCDS</sequence>